<keyword evidence="2 3" id="KW-0175">Coiled coil</keyword>
<feature type="coiled-coil region" evidence="3">
    <location>
        <begin position="681"/>
        <end position="708"/>
    </location>
</feature>
<evidence type="ECO:0000256" key="2">
    <source>
        <dbReference type="ARBA" id="ARBA00023054"/>
    </source>
</evidence>
<sequence length="727" mass="81009">MVFLAISDAGGVNTKEELLDEEGLPTDATQGAWLVLTAEALPEGDRRVRASPMSLRSSKLKRKVFSIFGGETQAMLHDVNEVEWLQVMYRDAVFNDVQLRNWQASLSSGRNAHCVVTDAKSSCDCILKEHPAGRQNRKSASELAIILRDLQHSKSMVRWTPHQNMLADGLTKEVPFRGNGTLEQFLRTGVLSFVDMDTSTQESRHILLSKLSSREAGSRPGFMDQVVDKLVKPKAVGKAVDPKPGLKRRGSGAGGASGSRRPSGEWRRTDEVELDETQLHEWAKSWLQPSSVADMLQDFGRFQERITHRMRCWHAGQAGNGFVPLPVLPPVPPQAATSSRHLVPKRWRRPTSLQKGSASDSLPSQVHQHSFEEEDSESDLPLSPVKSQKDLSMLSVSTGFPSCSRSFHPHGVFREASIADSVPEQKLPLLRCPPEFQEPHRMPNCAALTATPEFLYLRVCELSGQLPCSEVTRQHKDQMCGSVMADPQGASKEVQVASRDLQEFEEELAKQVPILLDHMNDAAAETNRLESELSRAQAIHKLALTDWSRLYNELRSQYGGGLSGAIDYAKPYFDALEKCQAATNRADSVRRRYRTARRQFKEVVVRLRDSGSPSPALAAGSQRVSKLRQEVKSLQSEYELAMLTLQSTKEDLKFQRSKVDEKTIEGARPCFKALHKVQLPLDAAHKHVAELSEEVALAKARYRDSMKELDRISQAIHKARSACSCQG</sequence>
<protein>
    <submittedName>
        <fullName evidence="5">SH3 domain-binding protein 5-like</fullName>
    </submittedName>
</protein>
<evidence type="ECO:0000256" key="3">
    <source>
        <dbReference type="SAM" id="Coils"/>
    </source>
</evidence>
<feature type="region of interest" description="Disordered" evidence="4">
    <location>
        <begin position="236"/>
        <end position="271"/>
    </location>
</feature>
<comment type="caution">
    <text evidence="5">The sequence shown here is derived from an EMBL/GenBank/DDBJ whole genome shotgun (WGS) entry which is preliminary data.</text>
</comment>
<dbReference type="Pfam" id="PF05276">
    <property type="entry name" value="SH3BP5"/>
    <property type="match status" value="2"/>
</dbReference>
<name>A0A1Q9DNY9_SYMMI</name>
<feature type="region of interest" description="Disordered" evidence="4">
    <location>
        <begin position="333"/>
        <end position="384"/>
    </location>
</feature>
<dbReference type="GO" id="GO:0035556">
    <property type="term" value="P:intracellular signal transduction"/>
    <property type="evidence" value="ECO:0007669"/>
    <property type="project" value="InterPro"/>
</dbReference>
<evidence type="ECO:0000256" key="1">
    <source>
        <dbReference type="ARBA" id="ARBA00007796"/>
    </source>
</evidence>
<dbReference type="PANTHER" id="PTHR19423:SF1">
    <property type="entry name" value="SH3 DOMAIN-BINDING PROTEIN 5"/>
    <property type="match status" value="1"/>
</dbReference>
<evidence type="ECO:0000313" key="6">
    <source>
        <dbReference type="Proteomes" id="UP000186817"/>
    </source>
</evidence>
<dbReference type="EMBL" id="LSRX01000452">
    <property type="protein sequence ID" value="OLP96893.1"/>
    <property type="molecule type" value="Genomic_DNA"/>
</dbReference>
<feature type="compositionally biased region" description="Basic and acidic residues" evidence="4">
    <location>
        <begin position="262"/>
        <end position="271"/>
    </location>
</feature>
<keyword evidence="6" id="KW-1185">Reference proteome</keyword>
<accession>A0A1Q9DNY9</accession>
<organism evidence="5 6">
    <name type="scientific">Symbiodinium microadriaticum</name>
    <name type="common">Dinoflagellate</name>
    <name type="synonym">Zooxanthella microadriatica</name>
    <dbReference type="NCBI Taxonomy" id="2951"/>
    <lineage>
        <taxon>Eukaryota</taxon>
        <taxon>Sar</taxon>
        <taxon>Alveolata</taxon>
        <taxon>Dinophyceae</taxon>
        <taxon>Suessiales</taxon>
        <taxon>Symbiodiniaceae</taxon>
        <taxon>Symbiodinium</taxon>
    </lineage>
</organism>
<dbReference type="GO" id="GO:0004860">
    <property type="term" value="F:protein kinase inhibitor activity"/>
    <property type="evidence" value="ECO:0007669"/>
    <property type="project" value="TreeGrafter"/>
</dbReference>
<evidence type="ECO:0000256" key="4">
    <source>
        <dbReference type="SAM" id="MobiDB-lite"/>
    </source>
</evidence>
<feature type="compositionally biased region" description="Polar residues" evidence="4">
    <location>
        <begin position="351"/>
        <end position="368"/>
    </location>
</feature>
<dbReference type="InterPro" id="IPR007940">
    <property type="entry name" value="SH3BP5"/>
</dbReference>
<comment type="similarity">
    <text evidence="1">Belongs to the SH3BP5 family.</text>
</comment>
<dbReference type="PANTHER" id="PTHR19423">
    <property type="entry name" value="SH3 DOMAIN-BINDING PROTEIN 5"/>
    <property type="match status" value="1"/>
</dbReference>
<dbReference type="GO" id="GO:0005737">
    <property type="term" value="C:cytoplasm"/>
    <property type="evidence" value="ECO:0007669"/>
    <property type="project" value="TreeGrafter"/>
</dbReference>
<dbReference type="AlphaFoldDB" id="A0A1Q9DNY9"/>
<dbReference type="Proteomes" id="UP000186817">
    <property type="component" value="Unassembled WGS sequence"/>
</dbReference>
<evidence type="ECO:0000313" key="5">
    <source>
        <dbReference type="EMBL" id="OLP96893.1"/>
    </source>
</evidence>
<gene>
    <name evidence="5" type="primary">pcs</name>
    <name evidence="5" type="ORF">AK812_SmicGene20840</name>
</gene>
<proteinExistence type="inferred from homology"/>
<dbReference type="OrthoDB" id="446789at2759"/>
<feature type="coiled-coil region" evidence="3">
    <location>
        <begin position="579"/>
        <end position="651"/>
    </location>
</feature>
<reference evidence="5 6" key="1">
    <citation type="submission" date="2016-02" db="EMBL/GenBank/DDBJ databases">
        <title>Genome analysis of coral dinoflagellate symbionts highlights evolutionary adaptations to a symbiotic lifestyle.</title>
        <authorList>
            <person name="Aranda M."/>
            <person name="Li Y."/>
            <person name="Liew Y.J."/>
            <person name="Baumgarten S."/>
            <person name="Simakov O."/>
            <person name="Wilson M."/>
            <person name="Piel J."/>
            <person name="Ashoor H."/>
            <person name="Bougouffa S."/>
            <person name="Bajic V.B."/>
            <person name="Ryu T."/>
            <person name="Ravasi T."/>
            <person name="Bayer T."/>
            <person name="Micklem G."/>
            <person name="Kim H."/>
            <person name="Bhak J."/>
            <person name="Lajeunesse T.C."/>
            <person name="Voolstra C.R."/>
        </authorList>
    </citation>
    <scope>NUCLEOTIDE SEQUENCE [LARGE SCALE GENOMIC DNA]</scope>
    <source>
        <strain evidence="5 6">CCMP2467</strain>
    </source>
</reference>